<organism evidence="2 3">
    <name type="scientific">Gonapodya prolifera (strain JEL478)</name>
    <name type="common">Monoblepharis prolifera</name>
    <dbReference type="NCBI Taxonomy" id="1344416"/>
    <lineage>
        <taxon>Eukaryota</taxon>
        <taxon>Fungi</taxon>
        <taxon>Fungi incertae sedis</taxon>
        <taxon>Chytridiomycota</taxon>
        <taxon>Chytridiomycota incertae sedis</taxon>
        <taxon>Monoblepharidomycetes</taxon>
        <taxon>Monoblepharidales</taxon>
        <taxon>Gonapodyaceae</taxon>
        <taxon>Gonapodya</taxon>
    </lineage>
</organism>
<dbReference type="Proteomes" id="UP000070544">
    <property type="component" value="Unassembled WGS sequence"/>
</dbReference>
<reference evidence="2 3" key="1">
    <citation type="journal article" date="2015" name="Genome Biol. Evol.">
        <title>Phylogenomic analyses indicate that early fungi evolved digesting cell walls of algal ancestors of land plants.</title>
        <authorList>
            <person name="Chang Y."/>
            <person name="Wang S."/>
            <person name="Sekimoto S."/>
            <person name="Aerts A.L."/>
            <person name="Choi C."/>
            <person name="Clum A."/>
            <person name="LaButti K.M."/>
            <person name="Lindquist E.A."/>
            <person name="Yee Ngan C."/>
            <person name="Ohm R.A."/>
            <person name="Salamov A.A."/>
            <person name="Grigoriev I.V."/>
            <person name="Spatafora J.W."/>
            <person name="Berbee M.L."/>
        </authorList>
    </citation>
    <scope>NUCLEOTIDE SEQUENCE [LARGE SCALE GENOMIC DNA]</scope>
    <source>
        <strain evidence="2 3">JEL478</strain>
    </source>
</reference>
<evidence type="ECO:0000256" key="1">
    <source>
        <dbReference type="SAM" id="MobiDB-lite"/>
    </source>
</evidence>
<dbReference type="AlphaFoldDB" id="A0A139ANA4"/>
<feature type="compositionally biased region" description="Basic and acidic residues" evidence="1">
    <location>
        <begin position="58"/>
        <end position="73"/>
    </location>
</feature>
<accession>A0A139ANA4</accession>
<evidence type="ECO:0000313" key="3">
    <source>
        <dbReference type="Proteomes" id="UP000070544"/>
    </source>
</evidence>
<feature type="region of interest" description="Disordered" evidence="1">
    <location>
        <begin position="24"/>
        <end position="74"/>
    </location>
</feature>
<dbReference type="OrthoDB" id="2381563at2759"/>
<proteinExistence type="predicted"/>
<feature type="compositionally biased region" description="Polar residues" evidence="1">
    <location>
        <begin position="24"/>
        <end position="38"/>
    </location>
</feature>
<protein>
    <submittedName>
        <fullName evidence="2">Uncharacterized protein</fullName>
    </submittedName>
</protein>
<name>A0A139ANA4_GONPJ</name>
<evidence type="ECO:0000313" key="2">
    <source>
        <dbReference type="EMBL" id="KXS18221.1"/>
    </source>
</evidence>
<sequence length="209" mass="23799">MGPHESAVRVGSQQIRKHCIMESTVSHQAPSLDSSESSVLRFPPSPRSSHQNAARSHQPADRTDSEDFEKQELKQSAADAIQKLNVLYLHSMASGESPFRTRLRMMRYLSNIPQPRATPTSKRQRTIRRGLSIQSRISISYKPLCYNGVVVTGSVSKSSTNTTPSPWIDVFSEPRYFSRKRNQFGKLSLSKLYTWFSRGFREWLRAGHE</sequence>
<dbReference type="EMBL" id="KQ965743">
    <property type="protein sequence ID" value="KXS18221.1"/>
    <property type="molecule type" value="Genomic_DNA"/>
</dbReference>
<gene>
    <name evidence="2" type="ORF">M427DRAFT_224480</name>
</gene>
<keyword evidence="3" id="KW-1185">Reference proteome</keyword>